<dbReference type="AlphaFoldDB" id="A0A0D2MX11"/>
<organism evidence="2 3">
    <name type="scientific">Hypholoma sublateritium (strain FD-334 SS-4)</name>
    <dbReference type="NCBI Taxonomy" id="945553"/>
    <lineage>
        <taxon>Eukaryota</taxon>
        <taxon>Fungi</taxon>
        <taxon>Dikarya</taxon>
        <taxon>Basidiomycota</taxon>
        <taxon>Agaricomycotina</taxon>
        <taxon>Agaricomycetes</taxon>
        <taxon>Agaricomycetidae</taxon>
        <taxon>Agaricales</taxon>
        <taxon>Agaricineae</taxon>
        <taxon>Strophariaceae</taxon>
        <taxon>Hypholoma</taxon>
    </lineage>
</organism>
<dbReference type="Proteomes" id="UP000054270">
    <property type="component" value="Unassembled WGS sequence"/>
</dbReference>
<protein>
    <submittedName>
        <fullName evidence="2">Uncharacterized protein</fullName>
    </submittedName>
</protein>
<dbReference type="EMBL" id="KN817521">
    <property type="protein sequence ID" value="KJA28568.1"/>
    <property type="molecule type" value="Genomic_DNA"/>
</dbReference>
<dbReference type="PROSITE" id="PS51257">
    <property type="entry name" value="PROKAR_LIPOPROTEIN"/>
    <property type="match status" value="1"/>
</dbReference>
<evidence type="ECO:0000313" key="3">
    <source>
        <dbReference type="Proteomes" id="UP000054270"/>
    </source>
</evidence>
<keyword evidence="1" id="KW-0472">Membrane</keyword>
<sequence length="81" mass="9250">MESESKVSSLAPLIICFALLFTALIFWCFLSSCLGTPLRRSLSNLWEYTVLGAQSQGDTRRTRGAPYGEEEIWEMQSRRRS</sequence>
<evidence type="ECO:0000313" key="2">
    <source>
        <dbReference type="EMBL" id="KJA28568.1"/>
    </source>
</evidence>
<keyword evidence="1" id="KW-1133">Transmembrane helix</keyword>
<gene>
    <name evidence="2" type="ORF">HYPSUDRAFT_34000</name>
</gene>
<keyword evidence="1" id="KW-0812">Transmembrane</keyword>
<reference evidence="3" key="1">
    <citation type="submission" date="2014-04" db="EMBL/GenBank/DDBJ databases">
        <title>Evolutionary Origins and Diversification of the Mycorrhizal Mutualists.</title>
        <authorList>
            <consortium name="DOE Joint Genome Institute"/>
            <consortium name="Mycorrhizal Genomics Consortium"/>
            <person name="Kohler A."/>
            <person name="Kuo A."/>
            <person name="Nagy L.G."/>
            <person name="Floudas D."/>
            <person name="Copeland A."/>
            <person name="Barry K.W."/>
            <person name="Cichocki N."/>
            <person name="Veneault-Fourrey C."/>
            <person name="LaButti K."/>
            <person name="Lindquist E.A."/>
            <person name="Lipzen A."/>
            <person name="Lundell T."/>
            <person name="Morin E."/>
            <person name="Murat C."/>
            <person name="Riley R."/>
            <person name="Ohm R."/>
            <person name="Sun H."/>
            <person name="Tunlid A."/>
            <person name="Henrissat B."/>
            <person name="Grigoriev I.V."/>
            <person name="Hibbett D.S."/>
            <person name="Martin F."/>
        </authorList>
    </citation>
    <scope>NUCLEOTIDE SEQUENCE [LARGE SCALE GENOMIC DNA]</scope>
    <source>
        <strain evidence="3">FD-334 SS-4</strain>
    </source>
</reference>
<evidence type="ECO:0000256" key="1">
    <source>
        <dbReference type="SAM" id="Phobius"/>
    </source>
</evidence>
<dbReference type="OrthoDB" id="2747602at2759"/>
<accession>A0A0D2MX11</accession>
<keyword evidence="3" id="KW-1185">Reference proteome</keyword>
<proteinExistence type="predicted"/>
<feature type="transmembrane region" description="Helical" evidence="1">
    <location>
        <begin position="12"/>
        <end position="30"/>
    </location>
</feature>
<name>A0A0D2MX11_HYPSF</name>